<dbReference type="InterPro" id="IPR036361">
    <property type="entry name" value="SAP_dom_sf"/>
</dbReference>
<dbReference type="AlphaFoldDB" id="X1Q6S0"/>
<evidence type="ECO:0000259" key="1">
    <source>
        <dbReference type="Pfam" id="PF02037"/>
    </source>
</evidence>
<dbReference type="InterPro" id="IPR003034">
    <property type="entry name" value="SAP_dom"/>
</dbReference>
<reference evidence="2" key="1">
    <citation type="journal article" date="2014" name="Front. Microbiol.">
        <title>High frequency of phylogenetically diverse reductive dehalogenase-homologous genes in deep subseafloor sedimentary metagenomes.</title>
        <authorList>
            <person name="Kawai M."/>
            <person name="Futagami T."/>
            <person name="Toyoda A."/>
            <person name="Takaki Y."/>
            <person name="Nishi S."/>
            <person name="Hori S."/>
            <person name="Arai W."/>
            <person name="Tsubouchi T."/>
            <person name="Morono Y."/>
            <person name="Uchiyama I."/>
            <person name="Ito T."/>
            <person name="Fujiyama A."/>
            <person name="Inagaki F."/>
            <person name="Takami H."/>
        </authorList>
    </citation>
    <scope>NUCLEOTIDE SEQUENCE</scope>
    <source>
        <strain evidence="2">Expedition CK06-06</strain>
    </source>
</reference>
<accession>X1Q6S0</accession>
<proteinExistence type="predicted"/>
<protein>
    <recommendedName>
        <fullName evidence="1">SAP domain-containing protein</fullName>
    </recommendedName>
</protein>
<gene>
    <name evidence="2" type="ORF">S12H4_08269</name>
</gene>
<name>X1Q6S0_9ZZZZ</name>
<sequence length="126" mass="13771">MAGEIRLNKQGLADLIESIKNTGGDTIELDNLMAGIIEDENARRPVRRMGNPLRILVEEPTTEERLEAEVGELFPSGITEPILAECIEMDGKYTLAELKKMCVEVGLSPSGHKKELAAKLIAKGVK</sequence>
<comment type="caution">
    <text evidence="2">The sequence shown here is derived from an EMBL/GenBank/DDBJ whole genome shotgun (WGS) entry which is preliminary data.</text>
</comment>
<dbReference type="EMBL" id="BARW01003173">
    <property type="protein sequence ID" value="GAI64207.1"/>
    <property type="molecule type" value="Genomic_DNA"/>
</dbReference>
<dbReference type="Pfam" id="PF02037">
    <property type="entry name" value="SAP"/>
    <property type="match status" value="1"/>
</dbReference>
<feature type="domain" description="SAP" evidence="1">
    <location>
        <begin position="92"/>
        <end position="120"/>
    </location>
</feature>
<organism evidence="2">
    <name type="scientific">marine sediment metagenome</name>
    <dbReference type="NCBI Taxonomy" id="412755"/>
    <lineage>
        <taxon>unclassified sequences</taxon>
        <taxon>metagenomes</taxon>
        <taxon>ecological metagenomes</taxon>
    </lineage>
</organism>
<dbReference type="Gene3D" id="1.10.720.30">
    <property type="entry name" value="SAP domain"/>
    <property type="match status" value="1"/>
</dbReference>
<evidence type="ECO:0000313" key="2">
    <source>
        <dbReference type="EMBL" id="GAI64207.1"/>
    </source>
</evidence>